<organism evidence="2 3">
    <name type="scientific">Treponema socranskii subsp. socranskii VPI DR56BR1116 = ATCC 35536</name>
    <dbReference type="NCBI Taxonomy" id="1125725"/>
    <lineage>
        <taxon>Bacteria</taxon>
        <taxon>Pseudomonadati</taxon>
        <taxon>Spirochaetota</taxon>
        <taxon>Spirochaetia</taxon>
        <taxon>Spirochaetales</taxon>
        <taxon>Treponemataceae</taxon>
        <taxon>Treponema</taxon>
    </lineage>
</organism>
<dbReference type="EMBL" id="AVQI01000059">
    <property type="protein sequence ID" value="ERK01278.1"/>
    <property type="molecule type" value="Genomic_DNA"/>
</dbReference>
<comment type="caution">
    <text evidence="2">The sequence shown here is derived from an EMBL/GenBank/DDBJ whole genome shotgun (WGS) entry which is preliminary data.</text>
</comment>
<keyword evidence="3" id="KW-1185">Reference proteome</keyword>
<sequence length="346" mass="38811">MKKQAMFERKRTVHTHPFFNASPVDSFYRFDYNKAMQREQFFQTMSDGEEVFVTRWVPDGEVTGIVQLSHGMVEHAQRYERFGTVLAENGFVLNAHDVRGHGKTAERAAEKHSGMFGLLADKNGFERAVEDVREVLEKAKADFPGKKTVLLGHSFGSFVAQSFIETYARLIDGCILCGTAGPAFVLTAFGNIVARVIAFFKGKKRASPFLKQMAFGAYTKKIPDSVNGQEWLSRDKDAVARYIADPYCGFNPTASFYCDLTHGLIKIHKRANIRKIPSDLPILIIYGSADPVGGYGKTVEKLCAIYRKNGAKNLTVKKYDDARHELFNEINKAEVESDVLLWLASL</sequence>
<feature type="domain" description="Serine aminopeptidase S33" evidence="1">
    <location>
        <begin position="61"/>
        <end position="330"/>
    </location>
</feature>
<evidence type="ECO:0000313" key="3">
    <source>
        <dbReference type="Proteomes" id="UP000016646"/>
    </source>
</evidence>
<gene>
    <name evidence="2" type="ORF">HMPREF0860_2035</name>
</gene>
<evidence type="ECO:0000259" key="1">
    <source>
        <dbReference type="Pfam" id="PF12146"/>
    </source>
</evidence>
<dbReference type="InterPro" id="IPR051044">
    <property type="entry name" value="MAG_DAG_Lipase"/>
</dbReference>
<dbReference type="Gene3D" id="3.40.50.1820">
    <property type="entry name" value="alpha/beta hydrolase"/>
    <property type="match status" value="1"/>
</dbReference>
<dbReference type="Proteomes" id="UP000016646">
    <property type="component" value="Unassembled WGS sequence"/>
</dbReference>
<reference evidence="2 3" key="1">
    <citation type="submission" date="2013-08" db="EMBL/GenBank/DDBJ databases">
        <authorList>
            <person name="Durkin A.S."/>
            <person name="Haft D.R."/>
            <person name="McCorrison J."/>
            <person name="Torralba M."/>
            <person name="Gillis M."/>
            <person name="Haft D.H."/>
            <person name="Methe B."/>
            <person name="Sutton G."/>
            <person name="Nelson K.E."/>
        </authorList>
    </citation>
    <scope>NUCLEOTIDE SEQUENCE [LARGE SCALE GENOMIC DNA]</scope>
    <source>
        <strain evidence="2 3">ATCC 35536</strain>
    </source>
</reference>
<protein>
    <submittedName>
        <fullName evidence="2">Lysophospholipase</fullName>
    </submittedName>
</protein>
<evidence type="ECO:0000313" key="2">
    <source>
        <dbReference type="EMBL" id="ERK01278.1"/>
    </source>
</evidence>
<proteinExistence type="predicted"/>
<dbReference type="SUPFAM" id="SSF53474">
    <property type="entry name" value="alpha/beta-Hydrolases"/>
    <property type="match status" value="1"/>
</dbReference>
<dbReference type="PANTHER" id="PTHR11614">
    <property type="entry name" value="PHOSPHOLIPASE-RELATED"/>
    <property type="match status" value="1"/>
</dbReference>
<dbReference type="InterPro" id="IPR029058">
    <property type="entry name" value="AB_hydrolase_fold"/>
</dbReference>
<dbReference type="Pfam" id="PF12146">
    <property type="entry name" value="Hydrolase_4"/>
    <property type="match status" value="1"/>
</dbReference>
<name>A0ABN0P417_TRESO</name>
<dbReference type="InterPro" id="IPR022742">
    <property type="entry name" value="Hydrolase_4"/>
</dbReference>
<accession>A0ABN0P417</accession>